<accession>A0A7R9LIL2</accession>
<dbReference type="AlphaFoldDB" id="A0A7R9LIL2"/>
<sequence length="312" mass="35012">VRARVPGSIYSDLRREGVLKESLLSGDNNVKYRWVSYDNWTFERKFNAPTTRPDLWMTWTLETPLIRTFSQALVRIQAPNPSVHGVDVIGHYWPAPDWLVVLKKADPGVLIVSRESQPLSGNDYQSQRLNNVGAIQPKTIIISNVGNSGDDQSSSGADSTGNPMRDVIMNVIHSQLRQAAAEANGTDGNGIPEMVFTDPEQHISGQQQQQQQQPQQQRPQQQPALTAGAGIIERVYTMPATTRLIRTEQQSDGQSDAKHFYIPFRSASKASASMWRSPLPFFRQPMGGEGHPCQHGMNGMRRQRKGRNMRRR</sequence>
<keyword evidence="1" id="KW-0378">Hydrolase</keyword>
<feature type="domain" description="Beta-mannosidase-like galactose-binding" evidence="3">
    <location>
        <begin position="2"/>
        <end position="68"/>
    </location>
</feature>
<evidence type="ECO:0000259" key="3">
    <source>
        <dbReference type="Pfam" id="PF22666"/>
    </source>
</evidence>
<gene>
    <name evidence="4" type="ORF">OSB1V03_LOCUS18502</name>
</gene>
<dbReference type="Proteomes" id="UP000759131">
    <property type="component" value="Unassembled WGS sequence"/>
</dbReference>
<reference evidence="4" key="1">
    <citation type="submission" date="2020-11" db="EMBL/GenBank/DDBJ databases">
        <authorList>
            <person name="Tran Van P."/>
        </authorList>
    </citation>
    <scope>NUCLEOTIDE SEQUENCE</scope>
</reference>
<name>A0A7R9LIL2_9ACAR</name>
<dbReference type="OrthoDB" id="2866996at2759"/>
<dbReference type="Pfam" id="PF22666">
    <property type="entry name" value="Glyco_hydro_2_N2"/>
    <property type="match status" value="1"/>
</dbReference>
<feature type="compositionally biased region" description="Low complexity" evidence="2">
    <location>
        <begin position="143"/>
        <end position="159"/>
    </location>
</feature>
<protein>
    <recommendedName>
        <fullName evidence="3">Beta-mannosidase-like galactose-binding domain-containing protein</fullName>
    </recommendedName>
</protein>
<dbReference type="Gene3D" id="2.60.120.260">
    <property type="entry name" value="Galactose-binding domain-like"/>
    <property type="match status" value="1"/>
</dbReference>
<feature type="non-terminal residue" evidence="4">
    <location>
        <position position="312"/>
    </location>
</feature>
<evidence type="ECO:0000313" key="5">
    <source>
        <dbReference type="Proteomes" id="UP000759131"/>
    </source>
</evidence>
<keyword evidence="5" id="KW-1185">Reference proteome</keyword>
<dbReference type="EMBL" id="OC879281">
    <property type="protein sequence ID" value="CAD7641095.1"/>
    <property type="molecule type" value="Genomic_DNA"/>
</dbReference>
<feature type="compositionally biased region" description="Basic residues" evidence="2">
    <location>
        <begin position="301"/>
        <end position="312"/>
    </location>
</feature>
<dbReference type="InterPro" id="IPR054593">
    <property type="entry name" value="Beta-mannosidase-like_N2"/>
</dbReference>
<dbReference type="EMBL" id="CAJPIZ010024706">
    <property type="protein sequence ID" value="CAG2118551.1"/>
    <property type="molecule type" value="Genomic_DNA"/>
</dbReference>
<evidence type="ECO:0000313" key="4">
    <source>
        <dbReference type="EMBL" id="CAD7641095.1"/>
    </source>
</evidence>
<evidence type="ECO:0000256" key="1">
    <source>
        <dbReference type="ARBA" id="ARBA00022801"/>
    </source>
</evidence>
<evidence type="ECO:0000256" key="2">
    <source>
        <dbReference type="SAM" id="MobiDB-lite"/>
    </source>
</evidence>
<proteinExistence type="predicted"/>
<feature type="non-terminal residue" evidence="4">
    <location>
        <position position="1"/>
    </location>
</feature>
<feature type="region of interest" description="Disordered" evidence="2">
    <location>
        <begin position="143"/>
        <end position="164"/>
    </location>
</feature>
<dbReference type="GO" id="GO:0016787">
    <property type="term" value="F:hydrolase activity"/>
    <property type="evidence" value="ECO:0007669"/>
    <property type="project" value="UniProtKB-KW"/>
</dbReference>
<organism evidence="4">
    <name type="scientific">Medioppia subpectinata</name>
    <dbReference type="NCBI Taxonomy" id="1979941"/>
    <lineage>
        <taxon>Eukaryota</taxon>
        <taxon>Metazoa</taxon>
        <taxon>Ecdysozoa</taxon>
        <taxon>Arthropoda</taxon>
        <taxon>Chelicerata</taxon>
        <taxon>Arachnida</taxon>
        <taxon>Acari</taxon>
        <taxon>Acariformes</taxon>
        <taxon>Sarcoptiformes</taxon>
        <taxon>Oribatida</taxon>
        <taxon>Brachypylina</taxon>
        <taxon>Oppioidea</taxon>
        <taxon>Oppiidae</taxon>
        <taxon>Medioppia</taxon>
    </lineage>
</organism>
<feature type="region of interest" description="Disordered" evidence="2">
    <location>
        <begin position="201"/>
        <end position="225"/>
    </location>
</feature>
<feature type="compositionally biased region" description="Low complexity" evidence="2">
    <location>
        <begin position="206"/>
        <end position="223"/>
    </location>
</feature>
<feature type="region of interest" description="Disordered" evidence="2">
    <location>
        <begin position="288"/>
        <end position="312"/>
    </location>
</feature>